<dbReference type="Proteomes" id="UP000887563">
    <property type="component" value="Unplaced"/>
</dbReference>
<evidence type="ECO:0000256" key="1">
    <source>
        <dbReference type="ARBA" id="ARBA00022729"/>
    </source>
</evidence>
<organism evidence="4 5">
    <name type="scientific">Meloidogyne incognita</name>
    <name type="common">Southern root-knot nematode worm</name>
    <name type="synonym">Oxyuris incognita</name>
    <dbReference type="NCBI Taxonomy" id="6306"/>
    <lineage>
        <taxon>Eukaryota</taxon>
        <taxon>Metazoa</taxon>
        <taxon>Ecdysozoa</taxon>
        <taxon>Nematoda</taxon>
        <taxon>Chromadorea</taxon>
        <taxon>Rhabditida</taxon>
        <taxon>Tylenchina</taxon>
        <taxon>Tylenchomorpha</taxon>
        <taxon>Tylenchoidea</taxon>
        <taxon>Meloidogynidae</taxon>
        <taxon>Meloidogyninae</taxon>
        <taxon>Meloidogyne</taxon>
        <taxon>Meloidogyne incognita group</taxon>
    </lineage>
</organism>
<dbReference type="InterPro" id="IPR051477">
    <property type="entry name" value="Expansin_CellWall"/>
</dbReference>
<name>A0A914M2W4_MELIC</name>
<evidence type="ECO:0000313" key="4">
    <source>
        <dbReference type="Proteomes" id="UP000887563"/>
    </source>
</evidence>
<evidence type="ECO:0000256" key="3">
    <source>
        <dbReference type="SAM" id="SignalP"/>
    </source>
</evidence>
<evidence type="ECO:0000313" key="5">
    <source>
        <dbReference type="WBParaSite" id="Minc3s01215g21782"/>
    </source>
</evidence>
<sequence>MSLSLYCIIFIISASLLLPESVAVEKCTVSIDKNVLKSDNNNSHVQLIFKNMGQNPICFVKFSVLLPKGCVVTSNRNIKKDGNNYTINVRIEPGNSYKDTCLGFNGTGIPNFKVISTKKCGTPKPKLETTLKSPKEIPSTNKPTLPSQTKSNGIPTEPTQELNTPTPSSLNNNTNNQPQPTPNNNNINLPKPLRHQGELPFESVINYFTGINKIGAWQQFLKPIPWAAKQEDVPLDKVVEYFKPINNYGGKKLVVKQIMKAQDTCIKMMNQRTIFDDYMYKPMYDGILTFYLHGVGGACGINCDKWPIMSAAASTEFFSKNGWLKSCLPNNPDGTPSYVNPDRVCDNRCAQITYKGKTVTVPITNSCPGCPKNHLDLSVPTWLWLEPNYRIGRLFRGDQMVITQLYTKNETGIKMYNQSGVFDEVMNKPMNDGMNKPMNASGVGRPSAAPPR</sequence>
<feature type="chain" id="PRO_5036996870" evidence="3">
    <location>
        <begin position="24"/>
        <end position="452"/>
    </location>
</feature>
<accession>A0A914M2W4</accession>
<feature type="compositionally biased region" description="Low complexity" evidence="2">
    <location>
        <begin position="162"/>
        <end position="191"/>
    </location>
</feature>
<dbReference type="SUPFAM" id="SSF50685">
    <property type="entry name" value="Barwin-like endoglucanases"/>
    <property type="match status" value="1"/>
</dbReference>
<protein>
    <submittedName>
        <fullName evidence="5">Uncharacterized protein</fullName>
    </submittedName>
</protein>
<keyword evidence="1 3" id="KW-0732">Signal</keyword>
<feature type="compositionally biased region" description="Polar residues" evidence="2">
    <location>
        <begin position="138"/>
        <end position="161"/>
    </location>
</feature>
<dbReference type="PANTHER" id="PTHR31836:SF28">
    <property type="entry name" value="SRCR DOMAIN-CONTAINING PROTEIN-RELATED"/>
    <property type="match status" value="1"/>
</dbReference>
<feature type="compositionally biased region" description="Basic and acidic residues" evidence="2">
    <location>
        <begin position="125"/>
        <end position="135"/>
    </location>
</feature>
<evidence type="ECO:0000256" key="2">
    <source>
        <dbReference type="SAM" id="MobiDB-lite"/>
    </source>
</evidence>
<keyword evidence="4" id="KW-1185">Reference proteome</keyword>
<dbReference type="WBParaSite" id="Minc3s01215g21782">
    <property type="protein sequence ID" value="Minc3s01215g21782"/>
    <property type="gene ID" value="Minc3s01215g21782"/>
</dbReference>
<dbReference type="Gene3D" id="2.40.40.10">
    <property type="entry name" value="RlpA-like domain"/>
    <property type="match status" value="1"/>
</dbReference>
<reference evidence="5" key="1">
    <citation type="submission" date="2022-11" db="UniProtKB">
        <authorList>
            <consortium name="WormBaseParasite"/>
        </authorList>
    </citation>
    <scope>IDENTIFICATION</scope>
</reference>
<feature type="signal peptide" evidence="3">
    <location>
        <begin position="1"/>
        <end position="23"/>
    </location>
</feature>
<dbReference type="InterPro" id="IPR036908">
    <property type="entry name" value="RlpA-like_sf"/>
</dbReference>
<proteinExistence type="predicted"/>
<dbReference type="AlphaFoldDB" id="A0A914M2W4"/>
<feature type="region of interest" description="Disordered" evidence="2">
    <location>
        <begin position="123"/>
        <end position="194"/>
    </location>
</feature>
<dbReference type="PANTHER" id="PTHR31836">
    <property type="match status" value="1"/>
</dbReference>